<dbReference type="Proteomes" id="UP001158067">
    <property type="component" value="Unassembled WGS sequence"/>
</dbReference>
<comment type="similarity">
    <text evidence="7">Belongs to the ATPase delta chain family.</text>
</comment>
<dbReference type="InterPro" id="IPR020781">
    <property type="entry name" value="ATPase_OSCP/d_CS"/>
</dbReference>
<keyword evidence="5 7" id="KW-0472">Membrane</keyword>
<evidence type="ECO:0000256" key="7">
    <source>
        <dbReference type="HAMAP-Rule" id="MF_01416"/>
    </source>
</evidence>
<evidence type="ECO:0000313" key="8">
    <source>
        <dbReference type="EMBL" id="SMP71543.1"/>
    </source>
</evidence>
<proteinExistence type="inferred from homology"/>
<accession>A0ABY1QI26</accession>
<sequence>MPSRPTKARSFFNLFRRSSPENPEVSDPAPQSTVLDVGAEQLGKIYARALLGATEAEGSTDQVLDQLNQLCDQGLANSEPLRLAFASPRVDAAEKGRVIDQLMGDAHPTLVHFLKVLANRDRLGYVNAVRNSATLLHDEMTGRLLAEVKTAVPMNDDLRNQVINQLAQRFGKYVRLHEVIDESVIGGIVVRVGDTVFDSSVASRLDKVGKAAAAGFARQLLQKSEQFSS</sequence>
<evidence type="ECO:0000256" key="5">
    <source>
        <dbReference type="ARBA" id="ARBA00023136"/>
    </source>
</evidence>
<reference evidence="8 9" key="1">
    <citation type="submission" date="2017-05" db="EMBL/GenBank/DDBJ databases">
        <authorList>
            <person name="Varghese N."/>
            <person name="Submissions S."/>
        </authorList>
    </citation>
    <scope>NUCLEOTIDE SEQUENCE [LARGE SCALE GENOMIC DNA]</scope>
    <source>
        <strain evidence="8 9">DSM 25457</strain>
    </source>
</reference>
<dbReference type="InterPro" id="IPR026015">
    <property type="entry name" value="ATP_synth_OSCP/delta_N_sf"/>
</dbReference>
<dbReference type="SUPFAM" id="SSF47928">
    <property type="entry name" value="N-terminal domain of the delta subunit of the F1F0-ATP synthase"/>
    <property type="match status" value="1"/>
</dbReference>
<evidence type="ECO:0000256" key="4">
    <source>
        <dbReference type="ARBA" id="ARBA00023065"/>
    </source>
</evidence>
<keyword evidence="4 7" id="KW-0406">Ion transport</keyword>
<dbReference type="NCBIfam" id="TIGR01145">
    <property type="entry name" value="ATP_synt_delta"/>
    <property type="match status" value="1"/>
</dbReference>
<dbReference type="PRINTS" id="PR00125">
    <property type="entry name" value="ATPASEDELTA"/>
</dbReference>
<comment type="function">
    <text evidence="7">F(1)F(0) ATP synthase produces ATP from ADP in the presence of a proton or sodium gradient. F-type ATPases consist of two structural domains, F(1) containing the extramembraneous catalytic core and F(0) containing the membrane proton channel, linked together by a central stalk and a peripheral stalk. During catalysis, ATP synthesis in the catalytic domain of F(1) is coupled via a rotary mechanism of the central stalk subunits to proton translocation.</text>
</comment>
<keyword evidence="9" id="KW-1185">Reference proteome</keyword>
<comment type="function">
    <text evidence="7">This protein is part of the stalk that links CF(0) to CF(1). It either transmits conformational changes from CF(0) to CF(1) or is implicated in proton conduction.</text>
</comment>
<evidence type="ECO:0000256" key="3">
    <source>
        <dbReference type="ARBA" id="ARBA00022781"/>
    </source>
</evidence>
<evidence type="ECO:0000256" key="6">
    <source>
        <dbReference type="ARBA" id="ARBA00023310"/>
    </source>
</evidence>
<dbReference type="Pfam" id="PF00213">
    <property type="entry name" value="OSCP"/>
    <property type="match status" value="1"/>
</dbReference>
<protein>
    <recommendedName>
        <fullName evidence="7">ATP synthase subunit delta</fullName>
    </recommendedName>
    <alternativeName>
        <fullName evidence="7">ATP synthase F(1) sector subunit delta</fullName>
    </alternativeName>
    <alternativeName>
        <fullName evidence="7">F-type ATPase subunit delta</fullName>
        <shortName evidence="7">F-ATPase subunit delta</shortName>
    </alternativeName>
</protein>
<evidence type="ECO:0000256" key="2">
    <source>
        <dbReference type="ARBA" id="ARBA00022448"/>
    </source>
</evidence>
<dbReference type="Gene3D" id="1.10.520.20">
    <property type="entry name" value="N-terminal domain of the delta subunit of the F1F0-ATP synthase"/>
    <property type="match status" value="1"/>
</dbReference>
<gene>
    <name evidence="7" type="primary">atpH</name>
    <name evidence="8" type="ORF">SAMN06265222_11469</name>
</gene>
<dbReference type="HAMAP" id="MF_01416">
    <property type="entry name" value="ATP_synth_delta_bact"/>
    <property type="match status" value="1"/>
</dbReference>
<comment type="caution">
    <text evidence="8">The sequence shown here is derived from an EMBL/GenBank/DDBJ whole genome shotgun (WGS) entry which is preliminary data.</text>
</comment>
<evidence type="ECO:0000256" key="1">
    <source>
        <dbReference type="ARBA" id="ARBA00004370"/>
    </source>
</evidence>
<organism evidence="8 9">
    <name type="scientific">Neorhodopirellula lusitana</name>
    <dbReference type="NCBI Taxonomy" id="445327"/>
    <lineage>
        <taxon>Bacteria</taxon>
        <taxon>Pseudomonadati</taxon>
        <taxon>Planctomycetota</taxon>
        <taxon>Planctomycetia</taxon>
        <taxon>Pirellulales</taxon>
        <taxon>Pirellulaceae</taxon>
        <taxon>Neorhodopirellula</taxon>
    </lineage>
</organism>
<dbReference type="InterPro" id="IPR000711">
    <property type="entry name" value="ATPase_OSCP/dsu"/>
</dbReference>
<keyword evidence="6 7" id="KW-0066">ATP synthesis</keyword>
<keyword evidence="3 7" id="KW-0375">Hydrogen ion transport</keyword>
<dbReference type="PANTHER" id="PTHR11910">
    <property type="entry name" value="ATP SYNTHASE DELTA CHAIN"/>
    <property type="match status" value="1"/>
</dbReference>
<keyword evidence="2 7" id="KW-0813">Transport</keyword>
<evidence type="ECO:0000313" key="9">
    <source>
        <dbReference type="Proteomes" id="UP001158067"/>
    </source>
</evidence>
<comment type="subcellular location">
    <subcellularLocation>
        <location evidence="7">Cell membrane</location>
        <topology evidence="7">Peripheral membrane protein</topology>
    </subcellularLocation>
    <subcellularLocation>
        <location evidence="1">Membrane</location>
    </subcellularLocation>
</comment>
<dbReference type="PROSITE" id="PS00389">
    <property type="entry name" value="ATPASE_DELTA"/>
    <property type="match status" value="1"/>
</dbReference>
<keyword evidence="7" id="KW-0139">CF(1)</keyword>
<dbReference type="EMBL" id="FXUG01000014">
    <property type="protein sequence ID" value="SMP71543.1"/>
    <property type="molecule type" value="Genomic_DNA"/>
</dbReference>
<keyword evidence="7" id="KW-1003">Cell membrane</keyword>
<name>A0ABY1QI26_9BACT</name>